<comment type="subunit">
    <text evidence="10">Interacts with PCSK6 (immature form including the propeptide); probably involved in the maturation and the secretion of PCSK6.</text>
</comment>
<dbReference type="Gene3D" id="1.10.238.10">
    <property type="entry name" value="EF-hand"/>
    <property type="match status" value="2"/>
</dbReference>
<dbReference type="InterPro" id="IPR011992">
    <property type="entry name" value="EF-hand-dom_pair"/>
</dbReference>
<dbReference type="EMBL" id="IACT01001081">
    <property type="protein sequence ID" value="LAC20445.1"/>
    <property type="molecule type" value="mRNA"/>
</dbReference>
<dbReference type="GO" id="GO:0005788">
    <property type="term" value="C:endoplasmic reticulum lumen"/>
    <property type="evidence" value="ECO:0007669"/>
    <property type="project" value="UniProtKB-SubCell"/>
</dbReference>
<evidence type="ECO:0000313" key="14">
    <source>
        <dbReference type="EMBL" id="LAB66424.1"/>
    </source>
</evidence>
<feature type="domain" description="EF-hand" evidence="13">
    <location>
        <begin position="71"/>
        <end position="106"/>
    </location>
</feature>
<dbReference type="Pfam" id="PF13833">
    <property type="entry name" value="EF-hand_8"/>
    <property type="match status" value="1"/>
</dbReference>
<evidence type="ECO:0000256" key="3">
    <source>
        <dbReference type="ARBA" id="ARBA00022729"/>
    </source>
</evidence>
<evidence type="ECO:0000256" key="1">
    <source>
        <dbReference type="ARBA" id="ARBA00004319"/>
    </source>
</evidence>
<dbReference type="FunFam" id="1.10.238.10:FF:000104">
    <property type="entry name" value="calumenin isoform X1"/>
    <property type="match status" value="1"/>
</dbReference>
<evidence type="ECO:0000256" key="6">
    <source>
        <dbReference type="ARBA" id="ARBA00022837"/>
    </source>
</evidence>
<keyword evidence="7" id="KW-0325">Glycoprotein</keyword>
<accession>A0A2P2HXB9</accession>
<feature type="domain" description="EF-hand" evidence="13">
    <location>
        <begin position="159"/>
        <end position="194"/>
    </location>
</feature>
<keyword evidence="3 12" id="KW-0732">Signal</keyword>
<comment type="subcellular location">
    <subcellularLocation>
        <location evidence="1">Endoplasmic reticulum lumen</location>
    </subcellularLocation>
</comment>
<protein>
    <recommendedName>
        <fullName evidence="11">Reticulocalbin-3</fullName>
    </recommendedName>
</protein>
<comment type="function">
    <text evidence="9">Probable molecular chaperone assisting protein biosynthesis and transport in the endoplasmic reticulum. Required for the proper biosynthesis and transport of pulmonary surfactant-associated protein A/SP-A, pulmonary surfactant-associated protein D/SP-D and the lipid transporter ABCA3. By regulating both the proper expression and the degradation through the endoplasmic reticulum-associated protein degradation pathway of these proteins plays a crucial role in pulmonary surfactant homeostasis. Has an anti-fibrotic activity by negatively regulating the secretion of type I and type III collagens. This calcium-binding protein also transiently associates with immature PCSK6 and regulates its secretion.</text>
</comment>
<dbReference type="SUPFAM" id="SSF47473">
    <property type="entry name" value="EF-hand"/>
    <property type="match status" value="2"/>
</dbReference>
<keyword evidence="5" id="KW-0256">Endoplasmic reticulum</keyword>
<dbReference type="AlphaFoldDB" id="A0A2P2HXB9"/>
<dbReference type="SMART" id="SM00054">
    <property type="entry name" value="EFh"/>
    <property type="match status" value="4"/>
</dbReference>
<proteinExistence type="evidence at transcript level"/>
<evidence type="ECO:0000256" key="4">
    <source>
        <dbReference type="ARBA" id="ARBA00022737"/>
    </source>
</evidence>
<evidence type="ECO:0000256" key="12">
    <source>
        <dbReference type="SAM" id="SignalP"/>
    </source>
</evidence>
<dbReference type="InterPro" id="IPR002048">
    <property type="entry name" value="EF_hand_dom"/>
</dbReference>
<keyword evidence="8" id="KW-0143">Chaperone</keyword>
<dbReference type="GO" id="GO:0015031">
    <property type="term" value="P:protein transport"/>
    <property type="evidence" value="ECO:0007669"/>
    <property type="project" value="UniProtKB-ARBA"/>
</dbReference>
<name>A0A2P2HXB9_9CRUS</name>
<evidence type="ECO:0000313" key="15">
    <source>
        <dbReference type="EMBL" id="LAC20445.1"/>
    </source>
</evidence>
<dbReference type="PANTHER" id="PTHR10827:SF52">
    <property type="entry name" value="IP16409P"/>
    <property type="match status" value="1"/>
</dbReference>
<dbReference type="PROSITE" id="PS50222">
    <property type="entry name" value="EF_HAND_2"/>
    <property type="match status" value="4"/>
</dbReference>
<feature type="signal peptide" evidence="12">
    <location>
        <begin position="1"/>
        <end position="18"/>
    </location>
</feature>
<evidence type="ECO:0000256" key="7">
    <source>
        <dbReference type="ARBA" id="ARBA00023180"/>
    </source>
</evidence>
<evidence type="ECO:0000259" key="13">
    <source>
        <dbReference type="PROSITE" id="PS50222"/>
    </source>
</evidence>
<evidence type="ECO:0000256" key="2">
    <source>
        <dbReference type="ARBA" id="ARBA00022723"/>
    </source>
</evidence>
<feature type="domain" description="EF-hand" evidence="13">
    <location>
        <begin position="273"/>
        <end position="308"/>
    </location>
</feature>
<evidence type="ECO:0000256" key="8">
    <source>
        <dbReference type="ARBA" id="ARBA00023186"/>
    </source>
</evidence>
<dbReference type="GO" id="GO:0005509">
    <property type="term" value="F:calcium ion binding"/>
    <property type="evidence" value="ECO:0007669"/>
    <property type="project" value="InterPro"/>
</dbReference>
<dbReference type="Pfam" id="PF13499">
    <property type="entry name" value="EF-hand_7"/>
    <property type="match status" value="1"/>
</dbReference>
<evidence type="ECO:0000256" key="10">
    <source>
        <dbReference type="ARBA" id="ARBA00063143"/>
    </source>
</evidence>
<dbReference type="PROSITE" id="PS00018">
    <property type="entry name" value="EF_HAND_1"/>
    <property type="match status" value="5"/>
</dbReference>
<organism evidence="14">
    <name type="scientific">Hirondellea gigas</name>
    <dbReference type="NCBI Taxonomy" id="1518452"/>
    <lineage>
        <taxon>Eukaryota</taxon>
        <taxon>Metazoa</taxon>
        <taxon>Ecdysozoa</taxon>
        <taxon>Arthropoda</taxon>
        <taxon>Crustacea</taxon>
        <taxon>Multicrustacea</taxon>
        <taxon>Malacostraca</taxon>
        <taxon>Eumalacostraca</taxon>
        <taxon>Peracarida</taxon>
        <taxon>Amphipoda</taxon>
        <taxon>Amphilochidea</taxon>
        <taxon>Lysianassida</taxon>
        <taxon>Lysianassidira</taxon>
        <taxon>Lysianassoidea</taxon>
        <taxon>Lysianassidae</taxon>
        <taxon>Hirondellea</taxon>
    </lineage>
</organism>
<dbReference type="FunFam" id="1.10.238.10:FF:000090">
    <property type="entry name" value="calumenin isoform X2"/>
    <property type="match status" value="1"/>
</dbReference>
<reference evidence="15" key="1">
    <citation type="submission" date="2017-11" db="EMBL/GenBank/DDBJ databases">
        <title>The sensing device of the deep-sea amphipod.</title>
        <authorList>
            <person name="Kobayashi H."/>
            <person name="Nagahama T."/>
            <person name="Arai W."/>
            <person name="Sasagawa Y."/>
            <person name="Umeda M."/>
            <person name="Hayashi T."/>
            <person name="Nikaido I."/>
            <person name="Watanabe H."/>
            <person name="Oguri K."/>
            <person name="Kitazato H."/>
            <person name="Fujioka K."/>
            <person name="Kido Y."/>
            <person name="Takami H."/>
        </authorList>
    </citation>
    <scope>NUCLEOTIDE SEQUENCE</scope>
    <source>
        <tissue evidence="15">Whole body</tissue>
    </source>
</reference>
<keyword evidence="4" id="KW-0677">Repeat</keyword>
<dbReference type="InterPro" id="IPR018247">
    <property type="entry name" value="EF_Hand_1_Ca_BS"/>
</dbReference>
<evidence type="ECO:0000256" key="11">
    <source>
        <dbReference type="ARBA" id="ARBA00072696"/>
    </source>
</evidence>
<sequence>MAGAQKVCVLLLLVAAAATKPADDDKKSRVMHNELSDEEHYVQEEHNPDYDHEAFLGQDEADYYDTLPPEESKRRLGVIVDKIDGDGDGKVTQLELKQWIDYTQKRYILDDVKRQWNSQNPKNNPKLSWTEYKELVYGFMDNMGSDELADDEEGATYAQMLTRDERRWKLADVDSDGALTFEEFSDFLHPEESQHMKDIVIVETMDDIDKDKDGKISIEEYIGDMYTGSDDETEPSWVNSEREQFTQFRDKNQDGYMDKEEVRGWIIPPDYDHSNAESKHLMTEADVDGDGVLTKDEILEKYDVFVGSQVTDFGEALNRHDEF</sequence>
<dbReference type="PANTHER" id="PTHR10827">
    <property type="entry name" value="RETICULOCALBIN"/>
    <property type="match status" value="1"/>
</dbReference>
<feature type="domain" description="EF-hand" evidence="13">
    <location>
        <begin position="196"/>
        <end position="231"/>
    </location>
</feature>
<evidence type="ECO:0000256" key="5">
    <source>
        <dbReference type="ARBA" id="ARBA00022824"/>
    </source>
</evidence>
<reference evidence="14" key="2">
    <citation type="journal article" date="2018" name="Biosci. Biotechnol. Biochem.">
        <title>Polysaccharide hydrolase of the hadal zone amphipods Hirondellea gigas.</title>
        <authorList>
            <person name="Kobayashi H."/>
            <person name="Nagahama T."/>
            <person name="Arai W."/>
            <person name="Sasagawa Y."/>
            <person name="Umeda M."/>
            <person name="Hayashi T."/>
            <person name="Nikaido I."/>
            <person name="Watanabe H."/>
            <person name="Oguri K."/>
            <person name="Kitazato H."/>
            <person name="Fujioka K."/>
            <person name="Kido Y."/>
            <person name="Takami H."/>
        </authorList>
    </citation>
    <scope>NUCLEOTIDE SEQUENCE</scope>
    <source>
        <tissue evidence="14">Whole body</tissue>
    </source>
</reference>
<dbReference type="EMBL" id="IACF01000662">
    <property type="protein sequence ID" value="LAB66424.1"/>
    <property type="molecule type" value="mRNA"/>
</dbReference>
<keyword evidence="6" id="KW-0106">Calcium</keyword>
<feature type="chain" id="PRO_5036046467" description="Reticulocalbin-3" evidence="12">
    <location>
        <begin position="19"/>
        <end position="323"/>
    </location>
</feature>
<dbReference type="Pfam" id="PF13202">
    <property type="entry name" value="EF-hand_5"/>
    <property type="match status" value="1"/>
</dbReference>
<evidence type="ECO:0000256" key="9">
    <source>
        <dbReference type="ARBA" id="ARBA00056975"/>
    </source>
</evidence>
<keyword evidence="2" id="KW-0479">Metal-binding</keyword>
<dbReference type="CDD" id="cd16226">
    <property type="entry name" value="EFh_CREC_Calumenin_like"/>
    <property type="match status" value="1"/>
</dbReference>